<dbReference type="Proteomes" id="UP001432180">
    <property type="component" value="Chromosome"/>
</dbReference>
<sequence length="216" mass="23414">MIRRDAPTQSPAPAGNPQAELQAWHQTLLDRRAFLARCAGVTVAGLFAPLLARAATGSAAQGTSSQPAKALSEAEQLALIDAVQQHLFPSESEEPGAREINALPFLRFVLKDAKTDSDEPAFILNGAGWLEDLSRQRTSQSFLALDSAARESLLRETAASEAGENWLSTLLLYLMEALLTDPAYGGNPDGIGWRWLEHIPGYPRPDAATIYPRLPR</sequence>
<proteinExistence type="predicted"/>
<protein>
    <recommendedName>
        <fullName evidence="3">Gluconate 2-dehydrogenase subunit 3 family protein</fullName>
    </recommendedName>
</protein>
<dbReference type="Pfam" id="PF13618">
    <property type="entry name" value="Gluconate_2-dh3"/>
    <property type="match status" value="1"/>
</dbReference>
<dbReference type="RefSeq" id="WP_328984957.1">
    <property type="nucleotide sequence ID" value="NZ_CP121472.1"/>
</dbReference>
<gene>
    <name evidence="1" type="ORF">Thiowin_04315</name>
</gene>
<evidence type="ECO:0000313" key="1">
    <source>
        <dbReference type="EMBL" id="WPL19205.1"/>
    </source>
</evidence>
<evidence type="ECO:0008006" key="3">
    <source>
        <dbReference type="Google" id="ProtNLM"/>
    </source>
</evidence>
<evidence type="ECO:0000313" key="2">
    <source>
        <dbReference type="Proteomes" id="UP001432180"/>
    </source>
</evidence>
<dbReference type="EMBL" id="CP121472">
    <property type="protein sequence ID" value="WPL19205.1"/>
    <property type="molecule type" value="Genomic_DNA"/>
</dbReference>
<dbReference type="InterPro" id="IPR027056">
    <property type="entry name" value="Gluconate_2DH_su3"/>
</dbReference>
<dbReference type="InterPro" id="IPR006311">
    <property type="entry name" value="TAT_signal"/>
</dbReference>
<accession>A0ABZ0SDV0</accession>
<organism evidence="1 2">
    <name type="scientific">Thiorhodovibrio winogradskyi</name>
    <dbReference type="NCBI Taxonomy" id="77007"/>
    <lineage>
        <taxon>Bacteria</taxon>
        <taxon>Pseudomonadati</taxon>
        <taxon>Pseudomonadota</taxon>
        <taxon>Gammaproteobacteria</taxon>
        <taxon>Chromatiales</taxon>
        <taxon>Chromatiaceae</taxon>
        <taxon>Thiorhodovibrio</taxon>
    </lineage>
</organism>
<keyword evidence="2" id="KW-1185">Reference proteome</keyword>
<dbReference type="PROSITE" id="PS51318">
    <property type="entry name" value="TAT"/>
    <property type="match status" value="1"/>
</dbReference>
<reference evidence="1 2" key="1">
    <citation type="journal article" date="2023" name="Microorganisms">
        <title>Thiorhodovibrio frisius and Trv. litoralis spp. nov., Two Novel Members from a Clade of Fastidious Purple Sulfur Bacteria That Exhibit Unique Red-Shifted Light-Harvesting Capabilities.</title>
        <authorList>
            <person name="Methner A."/>
            <person name="Kuzyk S.B."/>
            <person name="Petersen J."/>
            <person name="Bauer S."/>
            <person name="Brinkmann H."/>
            <person name="Sichau K."/>
            <person name="Wanner G."/>
            <person name="Wolf J."/>
            <person name="Neumann-Schaal M."/>
            <person name="Henke P."/>
            <person name="Tank M."/>
            <person name="Sproer C."/>
            <person name="Bunk B."/>
            <person name="Overmann J."/>
        </authorList>
    </citation>
    <scope>NUCLEOTIDE SEQUENCE [LARGE SCALE GENOMIC DNA]</scope>
    <source>
        <strain evidence="1 2">DSM 6702</strain>
    </source>
</reference>
<name>A0ABZ0SDV0_9GAMM</name>